<dbReference type="EMBL" id="SBKP01000012">
    <property type="protein sequence ID" value="RXR27588.1"/>
    <property type="molecule type" value="Genomic_DNA"/>
</dbReference>
<comment type="caution">
    <text evidence="1">The sequence shown here is derived from an EMBL/GenBank/DDBJ whole genome shotgun (WGS) entry which is preliminary data.</text>
</comment>
<evidence type="ECO:0000313" key="1">
    <source>
        <dbReference type="EMBL" id="RXR27588.1"/>
    </source>
</evidence>
<dbReference type="AlphaFoldDB" id="A0A4V1N3A9"/>
<name>A0A4V1N3A9_9SPHN</name>
<dbReference type="RefSeq" id="WP_129404820.1">
    <property type="nucleotide sequence ID" value="NZ_SBKP01000012.1"/>
</dbReference>
<reference evidence="2" key="1">
    <citation type="submission" date="2019-01" db="EMBL/GenBank/DDBJ databases">
        <title>Cytophagaceae bacterium strain CAR-16.</title>
        <authorList>
            <person name="Chen W.-M."/>
        </authorList>
    </citation>
    <scope>NUCLEOTIDE SEQUENCE [LARGE SCALE GENOMIC DNA]</scope>
    <source>
        <strain evidence="2">CHR27</strain>
    </source>
</reference>
<keyword evidence="2" id="KW-1185">Reference proteome</keyword>
<accession>A0A4V1N3A9</accession>
<sequence length="246" mass="27570">MSRAGNNLSGWEPLPIPALGGPFHAAQELCVRYGFSSVAEVQTLYDVLCGYSTRDMLPGWTKASFTESRNAASAAIDSMRDQASCASKLLAQLIKQAREFEEEFEYNPSIMEQITGIDMGPPSDLSIPDELTPIHYLLEPEEYWQGVRARLDAVANFPRIKVNGSGAHIVLQKAVAMCHRFWRDQGRSWKDSMLDVMEPGDTLNDLTEQCDQFLFDILYCTGFEFSVDDLRIAFTSKRQVKGRTAP</sequence>
<proteinExistence type="predicted"/>
<gene>
    <name evidence="1" type="ORF">EQG66_11985</name>
</gene>
<evidence type="ECO:0000313" key="2">
    <source>
        <dbReference type="Proteomes" id="UP000290958"/>
    </source>
</evidence>
<organism evidence="1 2">
    <name type="scientific">Sphingobium fluviale</name>
    <dbReference type="NCBI Taxonomy" id="2506423"/>
    <lineage>
        <taxon>Bacteria</taxon>
        <taxon>Pseudomonadati</taxon>
        <taxon>Pseudomonadota</taxon>
        <taxon>Alphaproteobacteria</taxon>
        <taxon>Sphingomonadales</taxon>
        <taxon>Sphingomonadaceae</taxon>
        <taxon>Sphingobium</taxon>
    </lineage>
</organism>
<dbReference type="Proteomes" id="UP000290958">
    <property type="component" value="Unassembled WGS sequence"/>
</dbReference>
<protein>
    <submittedName>
        <fullName evidence="1">Uncharacterized protein</fullName>
    </submittedName>
</protein>